<evidence type="ECO:0000259" key="5">
    <source>
        <dbReference type="PROSITE" id="PS51918"/>
    </source>
</evidence>
<evidence type="ECO:0000256" key="1">
    <source>
        <dbReference type="ARBA" id="ARBA00022691"/>
    </source>
</evidence>
<proteinExistence type="predicted"/>
<evidence type="ECO:0000256" key="2">
    <source>
        <dbReference type="ARBA" id="ARBA00022723"/>
    </source>
</evidence>
<evidence type="ECO:0000256" key="4">
    <source>
        <dbReference type="ARBA" id="ARBA00023014"/>
    </source>
</evidence>
<dbReference type="InterPro" id="IPR013785">
    <property type="entry name" value="Aldolase_TIM"/>
</dbReference>
<keyword evidence="3" id="KW-0408">Iron</keyword>
<dbReference type="SMART" id="SM00729">
    <property type="entry name" value="Elp3"/>
    <property type="match status" value="1"/>
</dbReference>
<dbReference type="SUPFAM" id="SSF102114">
    <property type="entry name" value="Radical SAM enzymes"/>
    <property type="match status" value="1"/>
</dbReference>
<keyword evidence="1" id="KW-0949">S-adenosyl-L-methionine</keyword>
<sequence>MNKRYIIRKEGFGGLVHDKGEFNLFCVDDFGYEIIKRIYEFGVEGMLHFYHNDSKEVYTNILEYVDILKENDVINQNYLNGSIIEILPTKNALSAPVKVFLSITDYCNLKCKHCFGDYGQGSQMSFDRVAEIVQQLKEVGVFEVSLTGGEPLLHPDLYKIIELLIDSGINIQICTNGTVITDEFIDIVKQYKNHFLRLSISIDGIPEVHDRIRGTGTYNKIMSNIKILQKHNIDFGFNLVLNNLNVWTIKEFLNIMYDRGIHRGSFSPIKPVGRAKNTSLNFRKGNKFNTDWKEMVINEIKNFAHKTGNNQFLYGHLITPEGKVTQPVGDNLMGFLQAKRCGAGIINASIAADGKVLPCTFLSEVFKKREIPSESVFNKNFKEIWDKNEQFLFMRTLEIGSKCKYCEEY</sequence>
<dbReference type="OrthoDB" id="7021155at2"/>
<evidence type="ECO:0000313" key="7">
    <source>
        <dbReference type="Proteomes" id="UP000267250"/>
    </source>
</evidence>
<feature type="domain" description="Radical SAM core" evidence="5">
    <location>
        <begin position="93"/>
        <end position="310"/>
    </location>
</feature>
<accession>A0A3Q9HS64</accession>
<dbReference type="InterPro" id="IPR006638">
    <property type="entry name" value="Elp3/MiaA/NifB-like_rSAM"/>
</dbReference>
<dbReference type="InterPro" id="IPR058240">
    <property type="entry name" value="rSAM_sf"/>
</dbReference>
<reference evidence="6 7" key="1">
    <citation type="submission" date="2016-07" db="EMBL/GenBank/DDBJ databases">
        <title>Genome and transcriptome analysis of iron-reducing fermentative bacteria Anoxybacter fermentans.</title>
        <authorList>
            <person name="Zeng X."/>
            <person name="Shao Z."/>
        </authorList>
    </citation>
    <scope>NUCLEOTIDE SEQUENCE [LARGE SCALE GENOMIC DNA]</scope>
    <source>
        <strain evidence="6 7">DY22613</strain>
    </source>
</reference>
<name>A0A3Q9HS64_9FIRM</name>
<dbReference type="SFLD" id="SFLDS00029">
    <property type="entry name" value="Radical_SAM"/>
    <property type="match status" value="1"/>
</dbReference>
<dbReference type="InterPro" id="IPR007197">
    <property type="entry name" value="rSAM"/>
</dbReference>
<dbReference type="Pfam" id="PF13186">
    <property type="entry name" value="SPASM"/>
    <property type="match status" value="1"/>
</dbReference>
<dbReference type="AlphaFoldDB" id="A0A3Q9HS64"/>
<gene>
    <name evidence="6" type="ORF">BBF96_13910</name>
</gene>
<dbReference type="CDD" id="cd01335">
    <property type="entry name" value="Radical_SAM"/>
    <property type="match status" value="1"/>
</dbReference>
<keyword evidence="7" id="KW-1185">Reference proteome</keyword>
<keyword evidence="4" id="KW-0411">Iron-sulfur</keyword>
<keyword evidence="2" id="KW-0479">Metal-binding</keyword>
<dbReference type="Proteomes" id="UP000267250">
    <property type="component" value="Chromosome"/>
</dbReference>
<dbReference type="InterPro" id="IPR023885">
    <property type="entry name" value="4Fe4S-binding_SPASM_dom"/>
</dbReference>
<dbReference type="KEGG" id="aft:BBF96_13910"/>
<evidence type="ECO:0000256" key="3">
    <source>
        <dbReference type="ARBA" id="ARBA00023004"/>
    </source>
</evidence>
<dbReference type="EMBL" id="CP016379">
    <property type="protein sequence ID" value="AZR74385.1"/>
    <property type="molecule type" value="Genomic_DNA"/>
</dbReference>
<dbReference type="Gene3D" id="3.20.20.70">
    <property type="entry name" value="Aldolase class I"/>
    <property type="match status" value="1"/>
</dbReference>
<dbReference type="RefSeq" id="WP_127017743.1">
    <property type="nucleotide sequence ID" value="NZ_CP016379.1"/>
</dbReference>
<dbReference type="PROSITE" id="PS51918">
    <property type="entry name" value="RADICAL_SAM"/>
    <property type="match status" value="1"/>
</dbReference>
<dbReference type="SFLD" id="SFLDG01386">
    <property type="entry name" value="main_SPASM_domain-containing"/>
    <property type="match status" value="1"/>
</dbReference>
<evidence type="ECO:0000313" key="6">
    <source>
        <dbReference type="EMBL" id="AZR74385.1"/>
    </source>
</evidence>
<dbReference type="PANTHER" id="PTHR11228:SF7">
    <property type="entry name" value="PQQA PEPTIDE CYCLASE"/>
    <property type="match status" value="1"/>
</dbReference>
<dbReference type="SFLD" id="SFLDG01067">
    <property type="entry name" value="SPASM/twitch_domain_containing"/>
    <property type="match status" value="1"/>
</dbReference>
<dbReference type="InterPro" id="IPR050377">
    <property type="entry name" value="Radical_SAM_PqqE_MftC-like"/>
</dbReference>
<dbReference type="Pfam" id="PF04055">
    <property type="entry name" value="Radical_SAM"/>
    <property type="match status" value="1"/>
</dbReference>
<dbReference type="GO" id="GO:0046872">
    <property type="term" value="F:metal ion binding"/>
    <property type="evidence" value="ECO:0007669"/>
    <property type="project" value="UniProtKB-KW"/>
</dbReference>
<organism evidence="6 7">
    <name type="scientific">Anoxybacter fermentans</name>
    <dbReference type="NCBI Taxonomy" id="1323375"/>
    <lineage>
        <taxon>Bacteria</taxon>
        <taxon>Bacillati</taxon>
        <taxon>Bacillota</taxon>
        <taxon>Clostridia</taxon>
        <taxon>Halanaerobiales</taxon>
        <taxon>Anoxybacter</taxon>
    </lineage>
</organism>
<dbReference type="GO" id="GO:0003824">
    <property type="term" value="F:catalytic activity"/>
    <property type="evidence" value="ECO:0007669"/>
    <property type="project" value="InterPro"/>
</dbReference>
<protein>
    <recommendedName>
        <fullName evidence="5">Radical SAM core domain-containing protein</fullName>
    </recommendedName>
</protein>
<dbReference type="PANTHER" id="PTHR11228">
    <property type="entry name" value="RADICAL SAM DOMAIN PROTEIN"/>
    <property type="match status" value="1"/>
</dbReference>
<dbReference type="GO" id="GO:0051536">
    <property type="term" value="F:iron-sulfur cluster binding"/>
    <property type="evidence" value="ECO:0007669"/>
    <property type="project" value="UniProtKB-KW"/>
</dbReference>